<evidence type="ECO:0000313" key="2">
    <source>
        <dbReference type="EMBL" id="CAF1505679.1"/>
    </source>
</evidence>
<sequence length="153" mass="17297">MGITCHSEEETRWHISLYRRLSSPECRHKEGCLSTTYHRRTAESPSRTPLPHKTRPQVGVLSNPHIGSRQGEDSVCNARWLIRIQCISTGPDECTAHLSACDEQPDRHGTMELCCRLPGRHPHLLRLNKGTQETRGRSTIDSSESPLHSITIQ</sequence>
<comment type="caution">
    <text evidence="2">The sequence shown here is derived from an EMBL/GenBank/DDBJ whole genome shotgun (WGS) entry which is preliminary data.</text>
</comment>
<dbReference type="Proteomes" id="UP000663860">
    <property type="component" value="Unassembled WGS sequence"/>
</dbReference>
<proteinExistence type="predicted"/>
<feature type="non-terminal residue" evidence="2">
    <location>
        <position position="153"/>
    </location>
</feature>
<dbReference type="AlphaFoldDB" id="A0A815TP76"/>
<feature type="region of interest" description="Disordered" evidence="1">
    <location>
        <begin position="38"/>
        <end position="67"/>
    </location>
</feature>
<dbReference type="Proteomes" id="UP000663868">
    <property type="component" value="Unassembled WGS sequence"/>
</dbReference>
<evidence type="ECO:0000313" key="4">
    <source>
        <dbReference type="Proteomes" id="UP000663860"/>
    </source>
</evidence>
<feature type="region of interest" description="Disordered" evidence="1">
    <location>
        <begin position="130"/>
        <end position="153"/>
    </location>
</feature>
<protein>
    <submittedName>
        <fullName evidence="2">Uncharacterized protein</fullName>
    </submittedName>
</protein>
<dbReference type="EMBL" id="CAJNOE010003779">
    <property type="protein sequence ID" value="CAF1505679.1"/>
    <property type="molecule type" value="Genomic_DNA"/>
</dbReference>
<feature type="compositionally biased region" description="Polar residues" evidence="1">
    <location>
        <begin position="139"/>
        <end position="153"/>
    </location>
</feature>
<organism evidence="2 4">
    <name type="scientific">Adineta steineri</name>
    <dbReference type="NCBI Taxonomy" id="433720"/>
    <lineage>
        <taxon>Eukaryota</taxon>
        <taxon>Metazoa</taxon>
        <taxon>Spiralia</taxon>
        <taxon>Gnathifera</taxon>
        <taxon>Rotifera</taxon>
        <taxon>Eurotatoria</taxon>
        <taxon>Bdelloidea</taxon>
        <taxon>Adinetida</taxon>
        <taxon>Adinetidae</taxon>
        <taxon>Adineta</taxon>
    </lineage>
</organism>
<name>A0A815TP76_9BILA</name>
<reference evidence="2" key="1">
    <citation type="submission" date="2021-02" db="EMBL/GenBank/DDBJ databases">
        <authorList>
            <person name="Nowell W R."/>
        </authorList>
    </citation>
    <scope>NUCLEOTIDE SEQUENCE</scope>
</reference>
<evidence type="ECO:0000256" key="1">
    <source>
        <dbReference type="SAM" id="MobiDB-lite"/>
    </source>
</evidence>
<evidence type="ECO:0000313" key="3">
    <source>
        <dbReference type="EMBL" id="CAF4323028.1"/>
    </source>
</evidence>
<accession>A0A815TP76</accession>
<dbReference type="EMBL" id="CAJOBB010015986">
    <property type="protein sequence ID" value="CAF4323028.1"/>
    <property type="molecule type" value="Genomic_DNA"/>
</dbReference>
<gene>
    <name evidence="2" type="ORF">IZO911_LOCUS45217</name>
    <name evidence="3" type="ORF">KXQ929_LOCUS46732</name>
</gene>